<dbReference type="EMBL" id="CP011387">
    <property type="protein sequence ID" value="ANE43221.1"/>
    <property type="molecule type" value="Genomic_DNA"/>
</dbReference>
<evidence type="ECO:0000256" key="1">
    <source>
        <dbReference type="SAM" id="SignalP"/>
    </source>
</evidence>
<evidence type="ECO:0000313" key="3">
    <source>
        <dbReference type="EMBL" id="ANE43221.1"/>
    </source>
</evidence>
<dbReference type="KEGG" id="dpu:SU48_04960"/>
<proteinExistence type="predicted"/>
<dbReference type="Gene3D" id="1.10.606.20">
    <property type="match status" value="1"/>
</dbReference>
<dbReference type="STRING" id="1182568.SU48_04960"/>
<dbReference type="PANTHER" id="PTHR34599">
    <property type="entry name" value="PEROXIDASE-RELATED"/>
    <property type="match status" value="1"/>
</dbReference>
<dbReference type="Proteomes" id="UP000077363">
    <property type="component" value="Chromosome"/>
</dbReference>
<evidence type="ECO:0000259" key="2">
    <source>
        <dbReference type="Pfam" id="PF01569"/>
    </source>
</evidence>
<feature type="chain" id="PRO_5008000486" description="Phosphatidic acid phosphatase type 2/haloperoxidase domain-containing protein" evidence="1">
    <location>
        <begin position="22"/>
        <end position="417"/>
    </location>
</feature>
<dbReference type="InterPro" id="IPR052559">
    <property type="entry name" value="V-haloperoxidase"/>
</dbReference>
<dbReference type="CDD" id="cd03398">
    <property type="entry name" value="PAP2_haloperoxidase"/>
    <property type="match status" value="1"/>
</dbReference>
<organism evidence="3 4">
    <name type="scientific">Deinococcus puniceus</name>
    <dbReference type="NCBI Taxonomy" id="1182568"/>
    <lineage>
        <taxon>Bacteria</taxon>
        <taxon>Thermotogati</taxon>
        <taxon>Deinococcota</taxon>
        <taxon>Deinococci</taxon>
        <taxon>Deinococcales</taxon>
        <taxon>Deinococcaceae</taxon>
        <taxon>Deinococcus</taxon>
    </lineage>
</organism>
<dbReference type="Pfam" id="PF01569">
    <property type="entry name" value="PAP2"/>
    <property type="match status" value="1"/>
</dbReference>
<dbReference type="SUPFAM" id="SSF48317">
    <property type="entry name" value="Acid phosphatase/Vanadium-dependent haloperoxidase"/>
    <property type="match status" value="1"/>
</dbReference>
<gene>
    <name evidence="3" type="ORF">SU48_04960</name>
</gene>
<feature type="domain" description="Phosphatidic acid phosphatase type 2/haloperoxidase" evidence="2">
    <location>
        <begin position="302"/>
        <end position="410"/>
    </location>
</feature>
<feature type="signal peptide" evidence="1">
    <location>
        <begin position="1"/>
        <end position="21"/>
    </location>
</feature>
<protein>
    <recommendedName>
        <fullName evidence="2">Phosphatidic acid phosphatase type 2/haloperoxidase domain-containing protein</fullName>
    </recommendedName>
</protein>
<reference evidence="3 4" key="1">
    <citation type="submission" date="2015-01" db="EMBL/GenBank/DDBJ databases">
        <title>Deinococcus puniceus/DY1/ whole genome sequencing.</title>
        <authorList>
            <person name="Kim M.K."/>
            <person name="Srinivasan S."/>
            <person name="Lee J.-J."/>
        </authorList>
    </citation>
    <scope>NUCLEOTIDE SEQUENCE [LARGE SCALE GENOMIC DNA]</scope>
    <source>
        <strain evidence="3 4">DY1</strain>
    </source>
</reference>
<keyword evidence="1" id="KW-0732">Signal</keyword>
<accession>A0A172T8A6</accession>
<evidence type="ECO:0000313" key="4">
    <source>
        <dbReference type="Proteomes" id="UP000077363"/>
    </source>
</evidence>
<keyword evidence="4" id="KW-1185">Reference proteome</keyword>
<sequence length="417" mass="43314">MKRPALVPLSVVLLLSPPAAAQASAPISTSTVAGTPAFMAPPSRTFLASAAHPTVQRRLSRVPAGTPTTPSASRVREINAETLALIQSRKLNPVRAARALALILVTVSDAHTIVAASGRALNTDAVAEVAAQRVQRYLFPQDSVALDQALKVRLASLPHGADELAAAGVIADCVLLFARNDHADRPVTPRAPATAAGKWQALAGQKAMEQNWGWVTPVGTSAATLPQVTPPPAWNDPAFADSRADFAALQTRLTDADRALAVYWAAGAGTVTPAGMWLEQAAALSRQHGLNGPETAHALALTAIATHNAFIACWRAKFQYVVARPQNWMSGPEGIQAGWKPVIVTPPFPSYPSGHASVSGAAARVLSAFFPAEAAKLTQAAQDAAYSRVVGGIHWAIDGAAGLDMGARVADAVLAGE</sequence>
<dbReference type="AlphaFoldDB" id="A0A172T8A6"/>
<dbReference type="InterPro" id="IPR000326">
    <property type="entry name" value="PAP2/HPO"/>
</dbReference>
<dbReference type="PANTHER" id="PTHR34599:SF1">
    <property type="entry name" value="PHOSPHATIDIC ACID PHOSPHATASE TYPE 2_HALOPEROXIDASE DOMAIN-CONTAINING PROTEIN"/>
    <property type="match status" value="1"/>
</dbReference>
<name>A0A172T8A6_9DEIO</name>
<dbReference type="PATRIC" id="fig|1182568.3.peg.1029"/>
<dbReference type="InterPro" id="IPR036938">
    <property type="entry name" value="PAP2/HPO_sf"/>
</dbReference>